<proteinExistence type="predicted"/>
<dbReference type="EMBL" id="SRMA01026222">
    <property type="protein sequence ID" value="TRY86389.1"/>
    <property type="molecule type" value="Genomic_DNA"/>
</dbReference>
<accession>A0A553Q8Y2</accession>
<name>A0A553Q8Y2_9TELE</name>
<keyword evidence="2" id="KW-1185">Reference proteome</keyword>
<evidence type="ECO:0000313" key="2">
    <source>
        <dbReference type="Proteomes" id="UP000316079"/>
    </source>
</evidence>
<dbReference type="OrthoDB" id="8950565at2759"/>
<gene>
    <name evidence="1" type="ORF">DNTS_012153</name>
</gene>
<organism evidence="1 2">
    <name type="scientific">Danionella cerebrum</name>
    <dbReference type="NCBI Taxonomy" id="2873325"/>
    <lineage>
        <taxon>Eukaryota</taxon>
        <taxon>Metazoa</taxon>
        <taxon>Chordata</taxon>
        <taxon>Craniata</taxon>
        <taxon>Vertebrata</taxon>
        <taxon>Euteleostomi</taxon>
        <taxon>Actinopterygii</taxon>
        <taxon>Neopterygii</taxon>
        <taxon>Teleostei</taxon>
        <taxon>Ostariophysi</taxon>
        <taxon>Cypriniformes</taxon>
        <taxon>Danionidae</taxon>
        <taxon>Danioninae</taxon>
        <taxon>Danionella</taxon>
    </lineage>
</organism>
<protein>
    <submittedName>
        <fullName evidence="1">Uncharacterized protein</fullName>
    </submittedName>
</protein>
<reference evidence="1 2" key="1">
    <citation type="journal article" date="2019" name="Sci. Data">
        <title>Hybrid genome assembly and annotation of Danionella translucida.</title>
        <authorList>
            <person name="Kadobianskyi M."/>
            <person name="Schulze L."/>
            <person name="Schuelke M."/>
            <person name="Judkewitz B."/>
        </authorList>
    </citation>
    <scope>NUCLEOTIDE SEQUENCE [LARGE SCALE GENOMIC DNA]</scope>
    <source>
        <strain evidence="1 2">Bolton</strain>
    </source>
</reference>
<dbReference type="Proteomes" id="UP000316079">
    <property type="component" value="Unassembled WGS sequence"/>
</dbReference>
<comment type="caution">
    <text evidence="1">The sequence shown here is derived from an EMBL/GenBank/DDBJ whole genome shotgun (WGS) entry which is preliminary data.</text>
</comment>
<sequence>MSFSHREKNRIIPGLSSSMFSRLQSLWLSGALLLHLIWGGAFCSEIYEDVTPTPDYDYNSTFDYYLYNGTETLPNYNVYSVLPDTGTVLVFRHYVMFAGLVMMKICQQT</sequence>
<dbReference type="AlphaFoldDB" id="A0A553Q8Y2"/>
<evidence type="ECO:0000313" key="1">
    <source>
        <dbReference type="EMBL" id="TRY86389.1"/>
    </source>
</evidence>